<dbReference type="AlphaFoldDB" id="A0A4U0WG32"/>
<proteinExistence type="predicted"/>
<feature type="chain" id="PRO_5020349125" evidence="2">
    <location>
        <begin position="24"/>
        <end position="230"/>
    </location>
</feature>
<organism evidence="3 4">
    <name type="scientific">Friedmanniomyces simplex</name>
    <dbReference type="NCBI Taxonomy" id="329884"/>
    <lineage>
        <taxon>Eukaryota</taxon>
        <taxon>Fungi</taxon>
        <taxon>Dikarya</taxon>
        <taxon>Ascomycota</taxon>
        <taxon>Pezizomycotina</taxon>
        <taxon>Dothideomycetes</taxon>
        <taxon>Dothideomycetidae</taxon>
        <taxon>Mycosphaerellales</taxon>
        <taxon>Teratosphaeriaceae</taxon>
        <taxon>Friedmanniomyces</taxon>
    </lineage>
</organism>
<gene>
    <name evidence="3" type="ORF">B0A55_11738</name>
</gene>
<name>A0A4U0WG32_9PEZI</name>
<dbReference type="Proteomes" id="UP000309340">
    <property type="component" value="Unassembled WGS sequence"/>
</dbReference>
<accession>A0A4U0WG32</accession>
<evidence type="ECO:0000313" key="3">
    <source>
        <dbReference type="EMBL" id="TKA61313.1"/>
    </source>
</evidence>
<evidence type="ECO:0000256" key="2">
    <source>
        <dbReference type="SAM" id="SignalP"/>
    </source>
</evidence>
<evidence type="ECO:0000313" key="4">
    <source>
        <dbReference type="Proteomes" id="UP000309340"/>
    </source>
</evidence>
<keyword evidence="4" id="KW-1185">Reference proteome</keyword>
<reference evidence="3 4" key="1">
    <citation type="submission" date="2017-03" db="EMBL/GenBank/DDBJ databases">
        <title>Genomes of endolithic fungi from Antarctica.</title>
        <authorList>
            <person name="Coleine C."/>
            <person name="Masonjones S."/>
            <person name="Stajich J.E."/>
        </authorList>
    </citation>
    <scope>NUCLEOTIDE SEQUENCE [LARGE SCALE GENOMIC DNA]</scope>
    <source>
        <strain evidence="3 4">CCFEE 5184</strain>
    </source>
</reference>
<keyword evidence="2" id="KW-0732">Signal</keyword>
<protein>
    <submittedName>
        <fullName evidence="3">Uncharacterized protein</fullName>
    </submittedName>
</protein>
<sequence>MPSIRFVLLCFVLVLLHGNNAYAAQPSSTTNNNVNGVASFILRGLGYTQESVSSTIDPASIRTAVDDKVASQLPSRYYANATASSNTTSTVSNLNNTTVSTSARSPTTSKTSSTTPTATYIHTTSSSVLVNATISSAQQSNATTSSTQQSSYTTFTSLCTENGTLVTHTHSAPITANSPETSSASESYQLTNRSSSSSVQISVSAAPNATTSQISIGGIYTSNNDTTSTL</sequence>
<feature type="non-terminal residue" evidence="3">
    <location>
        <position position="230"/>
    </location>
</feature>
<feature type="signal peptide" evidence="2">
    <location>
        <begin position="1"/>
        <end position="23"/>
    </location>
</feature>
<dbReference type="EMBL" id="NAJQ01001244">
    <property type="protein sequence ID" value="TKA61313.1"/>
    <property type="molecule type" value="Genomic_DNA"/>
</dbReference>
<feature type="region of interest" description="Disordered" evidence="1">
    <location>
        <begin position="84"/>
        <end position="118"/>
    </location>
</feature>
<feature type="region of interest" description="Disordered" evidence="1">
    <location>
        <begin position="171"/>
        <end position="191"/>
    </location>
</feature>
<comment type="caution">
    <text evidence="3">The sequence shown here is derived from an EMBL/GenBank/DDBJ whole genome shotgun (WGS) entry which is preliminary data.</text>
</comment>
<evidence type="ECO:0000256" key="1">
    <source>
        <dbReference type="SAM" id="MobiDB-lite"/>
    </source>
</evidence>